<organism evidence="2 3">
    <name type="scientific">Austropuccinia psidii MF-1</name>
    <dbReference type="NCBI Taxonomy" id="1389203"/>
    <lineage>
        <taxon>Eukaryota</taxon>
        <taxon>Fungi</taxon>
        <taxon>Dikarya</taxon>
        <taxon>Basidiomycota</taxon>
        <taxon>Pucciniomycotina</taxon>
        <taxon>Pucciniomycetes</taxon>
        <taxon>Pucciniales</taxon>
        <taxon>Sphaerophragmiaceae</taxon>
        <taxon>Austropuccinia</taxon>
    </lineage>
</organism>
<keyword evidence="3" id="KW-1185">Reference proteome</keyword>
<dbReference type="Proteomes" id="UP000765509">
    <property type="component" value="Unassembled WGS sequence"/>
</dbReference>
<dbReference type="InterPro" id="IPR013103">
    <property type="entry name" value="RVT_2"/>
</dbReference>
<feature type="domain" description="Reverse transcriptase Ty1/copia-type" evidence="1">
    <location>
        <begin position="241"/>
        <end position="395"/>
    </location>
</feature>
<evidence type="ECO:0000259" key="1">
    <source>
        <dbReference type="Pfam" id="PF07727"/>
    </source>
</evidence>
<gene>
    <name evidence="2" type="ORF">O181_015494</name>
</gene>
<protein>
    <recommendedName>
        <fullName evidence="1">Reverse transcriptase Ty1/copia-type domain-containing protein</fullName>
    </recommendedName>
</protein>
<dbReference type="AlphaFoldDB" id="A0A9Q3GQW6"/>
<name>A0A9Q3GQW6_9BASI</name>
<comment type="caution">
    <text evidence="2">The sequence shown here is derived from an EMBL/GenBank/DDBJ whole genome shotgun (WGS) entry which is preliminary data.</text>
</comment>
<dbReference type="OrthoDB" id="3059824at2759"/>
<evidence type="ECO:0000313" key="2">
    <source>
        <dbReference type="EMBL" id="MBW0475779.1"/>
    </source>
</evidence>
<accession>A0A9Q3GQW6</accession>
<dbReference type="EMBL" id="AVOT02004231">
    <property type="protein sequence ID" value="MBW0475779.1"/>
    <property type="molecule type" value="Genomic_DNA"/>
</dbReference>
<reference evidence="2" key="1">
    <citation type="submission" date="2021-03" db="EMBL/GenBank/DDBJ databases">
        <title>Draft genome sequence of rust myrtle Austropuccinia psidii MF-1, a brazilian biotype.</title>
        <authorList>
            <person name="Quecine M.C."/>
            <person name="Pachon D.M.R."/>
            <person name="Bonatelli M.L."/>
            <person name="Correr F.H."/>
            <person name="Franceschini L.M."/>
            <person name="Leite T.F."/>
            <person name="Margarido G.R.A."/>
            <person name="Almeida C.A."/>
            <person name="Ferrarezi J.A."/>
            <person name="Labate C.A."/>
        </authorList>
    </citation>
    <scope>NUCLEOTIDE SEQUENCE</scope>
    <source>
        <strain evidence="2">MF-1</strain>
    </source>
</reference>
<sequence>MLLNHLPHKFLSMKSPNDLLVSRSSTIQPICDLNQLLPFGIKVMVKNKSPISKVHLLGKVMKALTYEPYSDALRVLDTISGKIKITQDFSQLKSNTTVILRKDPSVLPAQVEPPQPHMVNLLQLGRSPSKKSSLNEDVLGVQSLSDHQMVDNEPVSWKETSSEGAKSRYTYVPYYDTAPLDVSSGISMQNIIEGERCQRRPPDCFMLANVVTYKQAISNPNKEEEWRSAMKLEYDFLMNHNTGELVPYPSDGAKVIGGMWQLTRKRNEFGHVYRNKAWWVVLGNHQEHLLHYFDTWALVGRNETFKVLLILVVNQGYIPYQFDIKTDFLHGEMDANVYVKQIKGFEVPGKEGWVWNLKKSLYGTKQAPRMWQAKLVSVLQELQLTSTRADNSLYSN</sequence>
<evidence type="ECO:0000313" key="3">
    <source>
        <dbReference type="Proteomes" id="UP000765509"/>
    </source>
</evidence>
<proteinExistence type="predicted"/>
<dbReference type="Pfam" id="PF07727">
    <property type="entry name" value="RVT_2"/>
    <property type="match status" value="1"/>
</dbReference>